<gene>
    <name evidence="1" type="ORF">ASZ90_016814</name>
</gene>
<sequence length="117" mass="12770">MTEPGTLSLCENETLRIELDGESYQIESKEVRALLFYGRVVPIIQSQRKTPADGKEGAEVISIQGHAAINRAGKAVIFYTRAGHFIIPLVSFQRIARGEAVSAPLFPLVPDCQEGSV</sequence>
<dbReference type="AlphaFoldDB" id="A0A0W8EB81"/>
<name>A0A0W8EB81_9ZZZZ</name>
<accession>A0A0W8EB81</accession>
<organism evidence="1">
    <name type="scientific">hydrocarbon metagenome</name>
    <dbReference type="NCBI Taxonomy" id="938273"/>
    <lineage>
        <taxon>unclassified sequences</taxon>
        <taxon>metagenomes</taxon>
        <taxon>ecological metagenomes</taxon>
    </lineage>
</organism>
<reference evidence="1" key="1">
    <citation type="journal article" date="2015" name="Proc. Natl. Acad. Sci. U.S.A.">
        <title>Networks of energetic and metabolic interactions define dynamics in microbial communities.</title>
        <authorList>
            <person name="Embree M."/>
            <person name="Liu J.K."/>
            <person name="Al-Bassam M.M."/>
            <person name="Zengler K."/>
        </authorList>
    </citation>
    <scope>NUCLEOTIDE SEQUENCE</scope>
</reference>
<evidence type="ECO:0000313" key="1">
    <source>
        <dbReference type="EMBL" id="KUG05756.1"/>
    </source>
</evidence>
<dbReference type="EMBL" id="LNQE01001770">
    <property type="protein sequence ID" value="KUG05756.1"/>
    <property type="molecule type" value="Genomic_DNA"/>
</dbReference>
<proteinExistence type="predicted"/>
<protein>
    <submittedName>
        <fullName evidence="1">Uncharacterized protein</fullName>
    </submittedName>
</protein>
<comment type="caution">
    <text evidence="1">The sequence shown here is derived from an EMBL/GenBank/DDBJ whole genome shotgun (WGS) entry which is preliminary data.</text>
</comment>